<accession>A0A8S3ZMI9</accession>
<evidence type="ECO:0008006" key="4">
    <source>
        <dbReference type="Google" id="ProtNLM"/>
    </source>
</evidence>
<comment type="caution">
    <text evidence="2">The sequence shown here is derived from an EMBL/GenBank/DDBJ whole genome shotgun (WGS) entry which is preliminary data.</text>
</comment>
<evidence type="ECO:0000256" key="1">
    <source>
        <dbReference type="SAM" id="MobiDB-lite"/>
    </source>
</evidence>
<evidence type="ECO:0000313" key="3">
    <source>
        <dbReference type="Proteomes" id="UP000678393"/>
    </source>
</evidence>
<protein>
    <recommendedName>
        <fullName evidence="4">Nuclear receptor coactivator 4</fullName>
    </recommendedName>
</protein>
<sequence>MSSKDIKDRVLEIEQAIKHLDTLKKELRKDASDIKTKMHARMSHMAGLLGQVDQTLETMEEALQIHIVRLNRALGVLQTGLPVSLDGTSEKELTDALEMLNKIQLISDESADSFSKTGDFTLGESAHNYSTDNVSYLPLFKSMEVQHKRSAFMSRHLDGNKDVKRQNQSLDAVKKVHPATSNVTFEMPVLSNCVEDWLQKVPASNTAFKDTSIFAKWRPAPYPNLSMKPAGRLSQAVPSACTPAGTSSSKAGGKDHGDYPQSVRKNLKSWLSHGSGSPSSFSDSLFKHIPTDKKMWLRQAFWQMNSLKEVKGKDFFQHISKESSSWLQTRAHMKKSVLSQGSQDGADFFSHINKDTASWLQSQNKSKAAEQIGQTSCAGRTCDAKSDCCGKTCAGKEERWLSAASRANASVLQLKDCCRANEVCKNLSECVSQPDCLTLWFKENSAVKNQPVPMEIVHSMSSSLSEWLSPAVQNQKDSLPLLKDAKVTTDLFHHIRAAGDPMWLMKSGSSTDSSTAPSSLTRFKDNKEEANLWLQKTGSPTPAESGEGQSLGSTSCDADWLMVAEEDKNKHQELAESEGWSVCSDSHSINTDQFDKNLMAADEYFSKWLMLQ</sequence>
<proteinExistence type="predicted"/>
<feature type="region of interest" description="Disordered" evidence="1">
    <location>
        <begin position="236"/>
        <end position="262"/>
    </location>
</feature>
<reference evidence="2" key="1">
    <citation type="submission" date="2021-04" db="EMBL/GenBank/DDBJ databases">
        <authorList>
            <consortium name="Molecular Ecology Group"/>
        </authorList>
    </citation>
    <scope>NUCLEOTIDE SEQUENCE</scope>
</reference>
<keyword evidence="3" id="KW-1185">Reference proteome</keyword>
<dbReference type="AlphaFoldDB" id="A0A8S3ZMI9"/>
<evidence type="ECO:0000313" key="2">
    <source>
        <dbReference type="EMBL" id="CAG5127841.1"/>
    </source>
</evidence>
<organism evidence="2 3">
    <name type="scientific">Candidula unifasciata</name>
    <dbReference type="NCBI Taxonomy" id="100452"/>
    <lineage>
        <taxon>Eukaryota</taxon>
        <taxon>Metazoa</taxon>
        <taxon>Spiralia</taxon>
        <taxon>Lophotrochozoa</taxon>
        <taxon>Mollusca</taxon>
        <taxon>Gastropoda</taxon>
        <taxon>Heterobranchia</taxon>
        <taxon>Euthyneura</taxon>
        <taxon>Panpulmonata</taxon>
        <taxon>Eupulmonata</taxon>
        <taxon>Stylommatophora</taxon>
        <taxon>Helicina</taxon>
        <taxon>Helicoidea</taxon>
        <taxon>Geomitridae</taxon>
        <taxon>Candidula</taxon>
    </lineage>
</organism>
<dbReference type="EMBL" id="CAJHNH020002813">
    <property type="protein sequence ID" value="CAG5127841.1"/>
    <property type="molecule type" value="Genomic_DNA"/>
</dbReference>
<gene>
    <name evidence="2" type="ORF">CUNI_LOCUS13399</name>
</gene>
<dbReference type="OrthoDB" id="6334544at2759"/>
<name>A0A8S3ZMI9_9EUPU</name>
<dbReference type="Proteomes" id="UP000678393">
    <property type="component" value="Unassembled WGS sequence"/>
</dbReference>